<dbReference type="SUPFAM" id="SSF69318">
    <property type="entry name" value="Integrin alpha N-terminal domain"/>
    <property type="match status" value="1"/>
</dbReference>
<evidence type="ECO:0000256" key="5">
    <source>
        <dbReference type="ARBA" id="ARBA00023136"/>
    </source>
</evidence>
<dbReference type="GO" id="GO:0016020">
    <property type="term" value="C:membrane"/>
    <property type="evidence" value="ECO:0007669"/>
    <property type="project" value="UniProtKB-SubCell"/>
</dbReference>
<dbReference type="AlphaFoldDB" id="A0ABD5Y5T5"/>
<comment type="caution">
    <text evidence="7">The sequence shown here is derived from an EMBL/GenBank/DDBJ whole genome shotgun (WGS) entry which is preliminary data.</text>
</comment>
<keyword evidence="4" id="KW-1133">Transmembrane helix</keyword>
<evidence type="ECO:0000313" key="7">
    <source>
        <dbReference type="EMBL" id="MFC7141095.1"/>
    </source>
</evidence>
<accession>A0ABD5Y5T5</accession>
<dbReference type="InterPro" id="IPR028994">
    <property type="entry name" value="Integrin_alpha_N"/>
</dbReference>
<reference evidence="7 8" key="1">
    <citation type="journal article" date="2019" name="Int. J. Syst. Evol. Microbiol.">
        <title>The Global Catalogue of Microorganisms (GCM) 10K type strain sequencing project: providing services to taxonomists for standard genome sequencing and annotation.</title>
        <authorList>
            <consortium name="The Broad Institute Genomics Platform"/>
            <consortium name="The Broad Institute Genome Sequencing Center for Infectious Disease"/>
            <person name="Wu L."/>
            <person name="Ma J."/>
        </authorList>
    </citation>
    <scope>NUCLEOTIDE SEQUENCE [LARGE SCALE GENOMIC DNA]</scope>
    <source>
        <strain evidence="7 8">XZYJT29</strain>
    </source>
</reference>
<dbReference type="GeneID" id="78821404"/>
<evidence type="ECO:0000256" key="3">
    <source>
        <dbReference type="ARBA" id="ARBA00022729"/>
    </source>
</evidence>
<dbReference type="EMBL" id="JBHTAS010000001">
    <property type="protein sequence ID" value="MFC7141095.1"/>
    <property type="molecule type" value="Genomic_DNA"/>
</dbReference>
<dbReference type="PANTHER" id="PTHR21419:SF23">
    <property type="entry name" value="PROTEIN DEFECTIVE IN EXINE FORMATION 1"/>
    <property type="match status" value="1"/>
</dbReference>
<dbReference type="InterPro" id="IPR015943">
    <property type="entry name" value="WD40/YVTN_repeat-like_dom_sf"/>
</dbReference>
<keyword evidence="2" id="KW-0812">Transmembrane</keyword>
<dbReference type="PANTHER" id="PTHR21419">
    <property type="match status" value="1"/>
</dbReference>
<protein>
    <submittedName>
        <fullName evidence="7">PQQ-binding-like beta-propeller repeat protein</fullName>
    </submittedName>
</protein>
<organism evidence="7 8">
    <name type="scientific">Halosimplex aquaticum</name>
    <dbReference type="NCBI Taxonomy" id="3026162"/>
    <lineage>
        <taxon>Archaea</taxon>
        <taxon>Methanobacteriati</taxon>
        <taxon>Methanobacteriota</taxon>
        <taxon>Stenosarchaea group</taxon>
        <taxon>Halobacteria</taxon>
        <taxon>Halobacteriales</taxon>
        <taxon>Haloarculaceae</taxon>
        <taxon>Halosimplex</taxon>
    </lineage>
</organism>
<comment type="subcellular location">
    <subcellularLocation>
        <location evidence="1">Membrane</location>
        <topology evidence="1">Single-pass membrane protein</topology>
    </subcellularLocation>
</comment>
<dbReference type="RefSeq" id="WP_274322185.1">
    <property type="nucleotide sequence ID" value="NZ_CP118158.1"/>
</dbReference>
<dbReference type="Gene3D" id="2.40.10.480">
    <property type="match status" value="1"/>
</dbReference>
<dbReference type="Pfam" id="PF13517">
    <property type="entry name" value="FG-GAP_3"/>
    <property type="match status" value="1"/>
</dbReference>
<feature type="domain" description="Pyrrolo-quinoline quinone repeat" evidence="6">
    <location>
        <begin position="180"/>
        <end position="328"/>
    </location>
</feature>
<dbReference type="InterPro" id="IPR002372">
    <property type="entry name" value="PQQ_rpt_dom"/>
</dbReference>
<dbReference type="InterPro" id="IPR013517">
    <property type="entry name" value="FG-GAP"/>
</dbReference>
<evidence type="ECO:0000313" key="8">
    <source>
        <dbReference type="Proteomes" id="UP001596432"/>
    </source>
</evidence>
<dbReference type="InterPro" id="IPR045232">
    <property type="entry name" value="FAM234"/>
</dbReference>
<gene>
    <name evidence="7" type="ORF">ACFQMA_14825</name>
</gene>
<keyword evidence="5" id="KW-0472">Membrane</keyword>
<evidence type="ECO:0000256" key="4">
    <source>
        <dbReference type="ARBA" id="ARBA00022989"/>
    </source>
</evidence>
<keyword evidence="8" id="KW-1185">Reference proteome</keyword>
<dbReference type="Proteomes" id="UP001596432">
    <property type="component" value="Unassembled WGS sequence"/>
</dbReference>
<sequence>MRTRTVAALALLLVAFAGVGAAAFWTLPGGGGAALTELWVSDTARANDFNHHGVGAADSVVVAPVTGLQGQEDLTRRSCSLNRLDADDGSVRWWAGVPPERCFSHALTKPAVADLNGDGQPEVVAGTTENATVAFAANDGRELFRIPTRAYGYARPTVADVLGDGSPEIVASDVSGDVVVATADGTVRWRGNVSSLVYASPVVTDLDGDGTPEVVVAGREETVAYDAEGTVLWRRGVGANDVAAATVGGEVRVVVAGNDGVVALDGPTGAREWNRSAAGSPTIGALADGDGDGTPEAYVGEAGSLLRALDATDGTEEWRARLSTADGSVTPPAVLADLDGDGERSLVAVTNGGRVAVLDPATGGERATYERDVPIWTGVTPANLTAAPGEELLVRYGDGRVVALEYGS</sequence>
<evidence type="ECO:0000256" key="1">
    <source>
        <dbReference type="ARBA" id="ARBA00004167"/>
    </source>
</evidence>
<keyword evidence="3" id="KW-0732">Signal</keyword>
<evidence type="ECO:0000259" key="6">
    <source>
        <dbReference type="Pfam" id="PF13360"/>
    </source>
</evidence>
<dbReference type="Pfam" id="PF13360">
    <property type="entry name" value="PQQ_2"/>
    <property type="match status" value="1"/>
</dbReference>
<evidence type="ECO:0000256" key="2">
    <source>
        <dbReference type="ARBA" id="ARBA00022692"/>
    </source>
</evidence>
<dbReference type="Gene3D" id="2.130.10.10">
    <property type="entry name" value="YVTN repeat-like/Quinoprotein amine dehydrogenase"/>
    <property type="match status" value="2"/>
</dbReference>
<proteinExistence type="predicted"/>
<name>A0ABD5Y5T5_9EURY</name>